<dbReference type="Proteomes" id="UP000246991">
    <property type="component" value="Unassembled WGS sequence"/>
</dbReference>
<proteinExistence type="predicted"/>
<accession>A0A317SX72</accession>
<feature type="compositionally biased region" description="Polar residues" evidence="1">
    <location>
        <begin position="1"/>
        <end position="17"/>
    </location>
</feature>
<evidence type="ECO:0000256" key="1">
    <source>
        <dbReference type="SAM" id="MobiDB-lite"/>
    </source>
</evidence>
<feature type="compositionally biased region" description="Low complexity" evidence="1">
    <location>
        <begin position="94"/>
        <end position="105"/>
    </location>
</feature>
<protein>
    <submittedName>
        <fullName evidence="2">Uncharacterized protein</fullName>
    </submittedName>
</protein>
<dbReference type="EMBL" id="PYWC01000015">
    <property type="protein sequence ID" value="PWW78450.1"/>
    <property type="molecule type" value="Genomic_DNA"/>
</dbReference>
<feature type="compositionally biased region" description="Polar residues" evidence="1">
    <location>
        <begin position="25"/>
        <end position="43"/>
    </location>
</feature>
<evidence type="ECO:0000313" key="2">
    <source>
        <dbReference type="EMBL" id="PWW78450.1"/>
    </source>
</evidence>
<dbReference type="AlphaFoldDB" id="A0A317SX72"/>
<dbReference type="STRING" id="42249.A0A317SX72"/>
<sequence>MSSRSSKVTKSTASGRITNFFKPVSPQTPNAGSRNGSIVQVASQEEGVTRRQDSTSFEEDPTVCLSNPSLTNSQLFADDREKISPPTKQLLRESSVSGPSAQPSSMPRNEPAKRQRVVPSSDGEDSEDSDGLEDLSSMFRARKPPVQAPNKKREPDGIPLRLKSVTIPKGPPETPEPRTYRFSLDRIVEERAKKSSLGDDIMKARKMFEDAQKEIPDGEGRIRPSEEEIGSKLGEGQASKLLGALDRKDAWRIEKSWHFFDVDKARSPRGRIAFPLEHLKKGWETTNLADTRVRRETFVSGFVRDMMEIGVRLPEKVLEWMFIEMALESNQDLSFAYYQTLCCISTEDLLHALSGHGLVHMFQLLGGREDALSVDGPVRLGRSSRNDDAPLDYWNIQLVVKYIGKMAHGISSNEEVFKEACKLLGRLSLDTLSIGHTFISTINDPDTRYSLLTNLPCVTPRTHLFRRRLALAYLFQDPTYLRKDYPDLVRLQRFARLIKSSPTFEINNDTDYDELRATICILDIAIDDGPTSGEPNTNDLEVDALVENFRNMFSKIRDTNAQNLSRTESKDVIERLMFRLRFGVRKREKMNLVVDTAFGADWTGKGGKTQTRWREGMCVMFVLMDIVDTGM</sequence>
<organism evidence="2 3">
    <name type="scientific">Tuber magnatum</name>
    <name type="common">white Piedmont truffle</name>
    <dbReference type="NCBI Taxonomy" id="42249"/>
    <lineage>
        <taxon>Eukaryota</taxon>
        <taxon>Fungi</taxon>
        <taxon>Dikarya</taxon>
        <taxon>Ascomycota</taxon>
        <taxon>Pezizomycotina</taxon>
        <taxon>Pezizomycetes</taxon>
        <taxon>Pezizales</taxon>
        <taxon>Tuberaceae</taxon>
        <taxon>Tuber</taxon>
    </lineage>
</organism>
<evidence type="ECO:0000313" key="3">
    <source>
        <dbReference type="Proteomes" id="UP000246991"/>
    </source>
</evidence>
<feature type="compositionally biased region" description="Polar residues" evidence="1">
    <location>
        <begin position="64"/>
        <end position="75"/>
    </location>
</feature>
<feature type="region of interest" description="Disordered" evidence="1">
    <location>
        <begin position="1"/>
        <end position="178"/>
    </location>
</feature>
<gene>
    <name evidence="2" type="ORF">C7212DRAFT_351216</name>
</gene>
<reference evidence="2 3" key="1">
    <citation type="submission" date="2018-03" db="EMBL/GenBank/DDBJ databases">
        <title>Genomes of Pezizomycetes fungi and the evolution of truffles.</title>
        <authorList>
            <person name="Murat C."/>
            <person name="Payen T."/>
            <person name="Noel B."/>
            <person name="Kuo A."/>
            <person name="Martin F.M."/>
        </authorList>
    </citation>
    <scope>NUCLEOTIDE SEQUENCE [LARGE SCALE GENOMIC DNA]</scope>
    <source>
        <strain evidence="2">091103-1</strain>
    </source>
</reference>
<dbReference type="OrthoDB" id="5350396at2759"/>
<keyword evidence="3" id="KW-1185">Reference proteome</keyword>
<name>A0A317SX72_9PEZI</name>
<comment type="caution">
    <text evidence="2">The sequence shown here is derived from an EMBL/GenBank/DDBJ whole genome shotgun (WGS) entry which is preliminary data.</text>
</comment>
<feature type="compositionally biased region" description="Acidic residues" evidence="1">
    <location>
        <begin position="122"/>
        <end position="133"/>
    </location>
</feature>